<organism evidence="1 2">
    <name type="scientific">Oceanobacter antarcticus</name>
    <dbReference type="NCBI Taxonomy" id="3133425"/>
    <lineage>
        <taxon>Bacteria</taxon>
        <taxon>Pseudomonadati</taxon>
        <taxon>Pseudomonadota</taxon>
        <taxon>Gammaproteobacteria</taxon>
        <taxon>Oceanospirillales</taxon>
        <taxon>Oceanospirillaceae</taxon>
        <taxon>Oceanobacter</taxon>
    </lineage>
</organism>
<sequence length="164" mass="18704">MAKLIKDGAFVANDAWTRIEDNAMAEEYSLISLERWTHQQAELQPLASRGKLGLFLNSDQTADMVAEQCRNFAVIAVDFPKFTDGRGYSIARLLRDQYHYAGDLRAVGDVLIDQLFFMKRVGFSSYALRDDQKEKYALAAFSTFSQPYQGAMDEQRPLFARITR</sequence>
<protein>
    <submittedName>
        <fullName evidence="1">DUF934 domain-containing protein</fullName>
    </submittedName>
</protein>
<gene>
    <name evidence="1" type="ORF">WG929_08675</name>
</gene>
<dbReference type="Proteomes" id="UP001620597">
    <property type="component" value="Unassembled WGS sequence"/>
</dbReference>
<dbReference type="RefSeq" id="WP_416205740.1">
    <property type="nucleotide sequence ID" value="NZ_JBBKTX010000009.1"/>
</dbReference>
<proteinExistence type="predicted"/>
<evidence type="ECO:0000313" key="1">
    <source>
        <dbReference type="EMBL" id="MFK4752478.1"/>
    </source>
</evidence>
<dbReference type="InterPro" id="IPR008318">
    <property type="entry name" value="UCP030820"/>
</dbReference>
<dbReference type="EMBL" id="JBBKTX010000009">
    <property type="protein sequence ID" value="MFK4752478.1"/>
    <property type="molecule type" value="Genomic_DNA"/>
</dbReference>
<accession>A0ABW8NHP0</accession>
<evidence type="ECO:0000313" key="2">
    <source>
        <dbReference type="Proteomes" id="UP001620597"/>
    </source>
</evidence>
<comment type="caution">
    <text evidence="1">The sequence shown here is derived from an EMBL/GenBank/DDBJ whole genome shotgun (WGS) entry which is preliminary data.</text>
</comment>
<dbReference type="Pfam" id="PF06073">
    <property type="entry name" value="DUF934"/>
    <property type="match status" value="1"/>
</dbReference>
<keyword evidence="2" id="KW-1185">Reference proteome</keyword>
<dbReference type="PIRSF" id="PIRSF030820">
    <property type="entry name" value="UCP030820"/>
    <property type="match status" value="1"/>
</dbReference>
<name>A0ABW8NHP0_9GAMM</name>
<reference evidence="1 2" key="1">
    <citation type="submission" date="2024-03" db="EMBL/GenBank/DDBJ databases">
        <title>High-quality draft genome sequence of Oceanobacter sp. wDCs-4.</title>
        <authorList>
            <person name="Dong C."/>
        </authorList>
    </citation>
    <scope>NUCLEOTIDE SEQUENCE [LARGE SCALE GENOMIC DNA]</scope>
    <source>
        <strain evidence="2">wDCs-4</strain>
    </source>
</reference>